<sequence>MRSTTFAAEVDSSDRRMMRFGTDRQHAIGICDVIARWLIVSSTGYPQLIHRHGDDDRSNFNDIRLAPNHSSQMLM</sequence>
<reference evidence="1" key="2">
    <citation type="journal article" date="2016" name="Front. Microbiol.">
        <title>The Regulatory Protein RosR Affects Rhizobium leguminosarum bv. trifolii Protein Profiles, Cell Surface Properties, and Symbiosis with Clover.</title>
        <authorList>
            <person name="Rachwal K."/>
            <person name="Boguszewska A."/>
            <person name="Kopcinska J."/>
            <person name="Karas M."/>
            <person name="Tchorzewski M."/>
            <person name="Janczarek M."/>
        </authorList>
    </citation>
    <scope>NUCLEOTIDE SEQUENCE</scope>
    <source>
        <strain evidence="1">Rt24.2</strain>
    </source>
</reference>
<evidence type="ECO:0000313" key="1">
    <source>
        <dbReference type="EMBL" id="AOO88719.1"/>
    </source>
</evidence>
<protein>
    <submittedName>
        <fullName evidence="1">Uncharacterized protein</fullName>
    </submittedName>
</protein>
<organism evidence="1">
    <name type="scientific">Rhizobium leguminosarum bv. trifolii</name>
    <dbReference type="NCBI Taxonomy" id="386"/>
    <lineage>
        <taxon>Bacteria</taxon>
        <taxon>Pseudomonadati</taxon>
        <taxon>Pseudomonadota</taxon>
        <taxon>Alphaproteobacteria</taxon>
        <taxon>Hyphomicrobiales</taxon>
        <taxon>Rhizobiaceae</taxon>
        <taxon>Rhizobium/Agrobacterium group</taxon>
        <taxon>Rhizobium</taxon>
    </lineage>
</organism>
<accession>A0A1B8RI56</accession>
<dbReference type="EMBL" id="KX486355">
    <property type="protein sequence ID" value="AOO88719.1"/>
    <property type="molecule type" value="Genomic_DNA"/>
</dbReference>
<reference evidence="1" key="1">
    <citation type="journal article" date="2015" name="BMC Genomics">
        <title>Transcriptome profiling of a Rhizobium leguminosarum bv. trifolii rosR mutant reveals the role of the transcriptional regulator RosR in motility, synthesis of cell-surface components, and other cellular processes.</title>
        <authorList>
            <person name="Rachwal K."/>
            <person name="Matczynska E."/>
            <person name="Janczarek M."/>
        </authorList>
    </citation>
    <scope>NUCLEOTIDE SEQUENCE</scope>
    <source>
        <strain evidence="1">Rt24.2</strain>
    </source>
</reference>
<proteinExistence type="predicted"/>
<dbReference type="AlphaFoldDB" id="A0A1B8RI56"/>
<name>A0A1B8RI56_RHILT</name>